<evidence type="ECO:0000313" key="2">
    <source>
        <dbReference type="EMBL" id="WEY85957.1"/>
    </source>
</evidence>
<dbReference type="EMBL" id="JXBC01000013">
    <property type="protein sequence ID" value="KIU05542.1"/>
    <property type="molecule type" value="Genomic_DNA"/>
</dbReference>
<evidence type="ECO:0000313" key="1">
    <source>
        <dbReference type="EMBL" id="KIU05542.1"/>
    </source>
</evidence>
<dbReference type="SMR" id="A0A0A1MHZ3"/>
<proteinExistence type="predicted"/>
<accession>A0A0A1MHZ3</accession>
<dbReference type="AlphaFoldDB" id="A0A0A1MHZ3"/>
<name>A0A0A1MHZ3_BACIU</name>
<organism evidence="1 3">
    <name type="scientific">Bacillus subtilis</name>
    <dbReference type="NCBI Taxonomy" id="1423"/>
    <lineage>
        <taxon>Bacteria</taxon>
        <taxon>Bacillati</taxon>
        <taxon>Bacillota</taxon>
        <taxon>Bacilli</taxon>
        <taxon>Bacillales</taxon>
        <taxon>Bacillaceae</taxon>
        <taxon>Bacillus</taxon>
    </lineage>
</organism>
<dbReference type="Proteomes" id="UP000032247">
    <property type="component" value="Unassembled WGS sequence"/>
</dbReference>
<dbReference type="STRING" id="483913.AN935_16550"/>
<protein>
    <submittedName>
        <fullName evidence="2">YusU family protein</fullName>
    </submittedName>
</protein>
<dbReference type="RefSeq" id="WP_003228549.1">
    <property type="nucleotide sequence ID" value="NZ_AP024621.1"/>
</dbReference>
<dbReference type="EMBL" id="CP120576">
    <property type="protein sequence ID" value="WEY85957.1"/>
    <property type="molecule type" value="Genomic_DNA"/>
</dbReference>
<evidence type="ECO:0000313" key="3">
    <source>
        <dbReference type="Proteomes" id="UP000032247"/>
    </source>
</evidence>
<reference evidence="2" key="2">
    <citation type="submission" date="2023-03" db="EMBL/GenBank/DDBJ databases">
        <title>Complete genome sequences of 52 Bacillus and Priestia strains isolated from West-African fermentations and 26 reference strains from the DSMZ collection.</title>
        <authorList>
            <person name="Wiedenbein E.S."/>
            <person name="Canoy T.S."/>
            <person name="Hui Y."/>
            <person name="Parkouda C."/>
            <person name="Dawende C."/>
            <person name="Ametefe E."/>
            <person name="Jespersen L."/>
            <person name="Nielsen D.S."/>
        </authorList>
    </citation>
    <scope>NUCLEOTIDE SEQUENCE</scope>
    <source>
        <strain evidence="2">PRO56</strain>
    </source>
</reference>
<dbReference type="Pfam" id="PF10835">
    <property type="entry name" value="DUF2573"/>
    <property type="match status" value="1"/>
</dbReference>
<gene>
    <name evidence="2" type="primary">yusU</name>
    <name evidence="2" type="ORF">P5633_07415</name>
    <name evidence="1" type="ORF">SC09_contig4orf00358</name>
</gene>
<dbReference type="Proteomes" id="UP001214898">
    <property type="component" value="Chromosome"/>
</dbReference>
<dbReference type="InterPro" id="IPR020393">
    <property type="entry name" value="Uncharacterised_YusU"/>
</dbReference>
<dbReference type="PATRIC" id="fig|1423.173.peg.4083"/>
<sequence length="95" mass="11282">MRKLLAVFSKGRWKMEQKLQEQLDGLLEKYTELLLGETNDELKEEVKQWILYTHIAKSMPPLAKHWNATYPDAKQGIKEIIQHIKELNEAHRNKQ</sequence>
<reference evidence="1 3" key="1">
    <citation type="submission" date="2014-12" db="EMBL/GenBank/DDBJ databases">
        <title>Comparative genome analysis of Bacillus coagulans HM-08, Clostridium butyricum HM-68, Bacillus subtilis HM-66 and Bacillus licheniformis BL-09.</title>
        <authorList>
            <person name="Zhang H."/>
        </authorList>
    </citation>
    <scope>NUCLEOTIDE SEQUENCE [LARGE SCALE GENOMIC DNA]</scope>
    <source>
        <strain evidence="1 3">HM-66</strain>
    </source>
</reference>